<organism evidence="2 3">
    <name type="scientific">Devosia neptuniae</name>
    <dbReference type="NCBI Taxonomy" id="191302"/>
    <lineage>
        <taxon>Bacteria</taxon>
        <taxon>Pseudomonadati</taxon>
        <taxon>Pseudomonadota</taxon>
        <taxon>Alphaproteobacteria</taxon>
        <taxon>Hyphomicrobiales</taxon>
        <taxon>Devosiaceae</taxon>
        <taxon>Devosia</taxon>
    </lineage>
</organism>
<dbReference type="EMBL" id="CP104965">
    <property type="protein sequence ID" value="UXN72018.1"/>
    <property type="molecule type" value="Genomic_DNA"/>
</dbReference>
<dbReference type="Proteomes" id="UP001061862">
    <property type="component" value="Chromosome"/>
</dbReference>
<evidence type="ECO:0000259" key="1">
    <source>
        <dbReference type="Pfam" id="PF00149"/>
    </source>
</evidence>
<gene>
    <name evidence="2" type="ORF">N8A98_12905</name>
</gene>
<name>A0ABY6CIH0_9HYPH</name>
<protein>
    <submittedName>
        <fullName evidence="2">Metallophosphoesterase</fullName>
    </submittedName>
</protein>
<dbReference type="InterPro" id="IPR029052">
    <property type="entry name" value="Metallo-depent_PP-like"/>
</dbReference>
<accession>A0ABY6CIH0</accession>
<proteinExistence type="predicted"/>
<evidence type="ECO:0000313" key="2">
    <source>
        <dbReference type="EMBL" id="UXN72018.1"/>
    </source>
</evidence>
<dbReference type="SUPFAM" id="SSF56300">
    <property type="entry name" value="Metallo-dependent phosphatases"/>
    <property type="match status" value="1"/>
</dbReference>
<feature type="domain" description="Calcineurin-like phosphoesterase" evidence="1">
    <location>
        <begin position="1"/>
        <end position="109"/>
    </location>
</feature>
<reference evidence="2 3" key="1">
    <citation type="submission" date="2022-09" db="EMBL/GenBank/DDBJ databases">
        <title>Interaction between co-microsymbionts with complementary sets of symbiotic genes in legume-rhizobium systems.</title>
        <authorList>
            <person name="Safronova V."/>
            <person name="Sazanova A."/>
            <person name="Afonin A."/>
            <person name="Chirak E."/>
        </authorList>
    </citation>
    <scope>NUCLEOTIDE SEQUENCE [LARGE SCALE GENOMIC DNA]</scope>
    <source>
        <strain evidence="2 3">A18/4-1</strain>
    </source>
</reference>
<keyword evidence="3" id="KW-1185">Reference proteome</keyword>
<dbReference type="Gene3D" id="3.60.21.10">
    <property type="match status" value="2"/>
</dbReference>
<dbReference type="InterPro" id="IPR004843">
    <property type="entry name" value="Calcineurin-like_PHP"/>
</dbReference>
<sequence length="533" mass="57888">MRFAVIADPHFHDAEFTGAGDQLFLRSLIDTAESTRVFNESAPAFRAALDQIAADGIKTVIIVGDLTDDGQGYAVDGAVALLESYTARFGMRFFMTVGNHDLFARAGRHQSKRILRADGRYDLVTSDVAASDPQAAGQVVTDAMFAGGYDRVLPALGQMGFMRHPADIHWESPFGSDDALASRLYTATSEDGSQSVDMVDASYLVEPAPGLWLLSLDANIYRPEGDGFADCSEAGWNAALELKPHLLAWTADVAARAQQLGKQLMVFSHYPVVDPLNGTIDEELALLGKTTFARRMPAPAVSEAFLEAGVKLHFSGHWHINDTARFADDGSYLLNLAVPAPVAFPPAYKLCELSAETLQVDTVMLRDVAGYDVGFARYAAECAVTGYDDEGLRAAGDHFGFISRHLDLLVRDRYLPREWPEDLRRMVESVNLGALARLAGGALAPDMAALPFMAAVVDWYKLRKASDLTLADIGATRLAAYADLAALFATRDWPEGSVERQLGRFFGMMVRYGTRLPATRFKVDLASGAVTAD</sequence>
<dbReference type="RefSeq" id="WP_262171821.1">
    <property type="nucleotide sequence ID" value="NZ_CP104965.1"/>
</dbReference>
<dbReference type="Pfam" id="PF00149">
    <property type="entry name" value="Metallophos"/>
    <property type="match status" value="1"/>
</dbReference>
<evidence type="ECO:0000313" key="3">
    <source>
        <dbReference type="Proteomes" id="UP001061862"/>
    </source>
</evidence>